<dbReference type="InterPro" id="IPR020568">
    <property type="entry name" value="Ribosomal_Su5_D2-typ_SF"/>
</dbReference>
<dbReference type="PANTHER" id="PTHR11953:SF1">
    <property type="entry name" value="EXOSOME COMPLEX COMPONENT RRP46"/>
    <property type="match status" value="1"/>
</dbReference>
<feature type="domain" description="Exoribonuclease phosphorolytic" evidence="6">
    <location>
        <begin position="11"/>
        <end position="115"/>
    </location>
</feature>
<keyword evidence="5" id="KW-0539">Nucleus</keyword>
<dbReference type="GO" id="GO:0016075">
    <property type="term" value="P:rRNA catabolic process"/>
    <property type="evidence" value="ECO:0007669"/>
    <property type="project" value="TreeGrafter"/>
</dbReference>
<dbReference type="EMBL" id="ML996705">
    <property type="protein sequence ID" value="KAF2396849.1"/>
    <property type="molecule type" value="Genomic_DNA"/>
</dbReference>
<evidence type="ECO:0000313" key="8">
    <source>
        <dbReference type="Proteomes" id="UP000799640"/>
    </source>
</evidence>
<proteinExistence type="inferred from homology"/>
<dbReference type="InterPro" id="IPR001247">
    <property type="entry name" value="ExoRNase_PH_dom1"/>
</dbReference>
<gene>
    <name evidence="7" type="ORF">EJ06DRAFT_173914</name>
</gene>
<comment type="similarity">
    <text evidence="2">Belongs to the RNase PH family.</text>
</comment>
<keyword evidence="3" id="KW-0698">rRNA processing</keyword>
<evidence type="ECO:0000256" key="1">
    <source>
        <dbReference type="ARBA" id="ARBA00004123"/>
    </source>
</evidence>
<evidence type="ECO:0000256" key="2">
    <source>
        <dbReference type="ARBA" id="ARBA00006678"/>
    </source>
</evidence>
<dbReference type="GO" id="GO:0006364">
    <property type="term" value="P:rRNA processing"/>
    <property type="evidence" value="ECO:0007669"/>
    <property type="project" value="UniProtKB-KW"/>
</dbReference>
<accession>A0A6G1HLX2</accession>
<dbReference type="Pfam" id="PF01138">
    <property type="entry name" value="RNase_PH"/>
    <property type="match status" value="1"/>
</dbReference>
<dbReference type="GO" id="GO:0000176">
    <property type="term" value="C:nuclear exosome (RNase complex)"/>
    <property type="evidence" value="ECO:0007669"/>
    <property type="project" value="UniProtKB-ARBA"/>
</dbReference>
<dbReference type="Gene3D" id="3.30.230.70">
    <property type="entry name" value="GHMP Kinase, N-terminal domain"/>
    <property type="match status" value="1"/>
</dbReference>
<evidence type="ECO:0000256" key="5">
    <source>
        <dbReference type="ARBA" id="ARBA00023242"/>
    </source>
</evidence>
<dbReference type="GO" id="GO:0034475">
    <property type="term" value="P:U4 snRNA 3'-end processing"/>
    <property type="evidence" value="ECO:0007669"/>
    <property type="project" value="TreeGrafter"/>
</dbReference>
<name>A0A6G1HLX2_9PEZI</name>
<protein>
    <recommendedName>
        <fullName evidence="6">Exoribonuclease phosphorolytic domain-containing protein</fullName>
    </recommendedName>
</protein>
<evidence type="ECO:0000259" key="6">
    <source>
        <dbReference type="Pfam" id="PF01138"/>
    </source>
</evidence>
<dbReference type="InterPro" id="IPR050080">
    <property type="entry name" value="RNase_PH"/>
</dbReference>
<dbReference type="SUPFAM" id="SSF55666">
    <property type="entry name" value="Ribonuclease PH domain 2-like"/>
    <property type="match status" value="1"/>
</dbReference>
<dbReference type="OrthoDB" id="27298at2759"/>
<dbReference type="PANTHER" id="PTHR11953">
    <property type="entry name" value="EXOSOME COMPLEX COMPONENT"/>
    <property type="match status" value="1"/>
</dbReference>
<keyword evidence="4" id="KW-0271">Exosome</keyword>
<sequence length="240" mass="26058">MTLPTATLSPLHRPDGSASYSASGYTIVGAVNGPLEVMRRDELPEEATLEVNIRPSAGVGTPKERHLETLLHTLLRRVLLVHSFPRTLIQLTLQVTHTPEPGPLRYALNPHSVLPVLPVLLQTALLTLIAASLPLATTYTTTTVAVLRDGTLVVPTEGTDLGGAKSLHVFVFAADGGLMLVESEGGFDVEEWAEAKDVAQQWCVRPEGDMEVEGAGQGRVWLEHVVRKKVERESRWRVAA</sequence>
<evidence type="ECO:0000313" key="7">
    <source>
        <dbReference type="EMBL" id="KAF2396849.1"/>
    </source>
</evidence>
<organism evidence="7 8">
    <name type="scientific">Trichodelitschia bisporula</name>
    <dbReference type="NCBI Taxonomy" id="703511"/>
    <lineage>
        <taxon>Eukaryota</taxon>
        <taxon>Fungi</taxon>
        <taxon>Dikarya</taxon>
        <taxon>Ascomycota</taxon>
        <taxon>Pezizomycotina</taxon>
        <taxon>Dothideomycetes</taxon>
        <taxon>Dothideomycetes incertae sedis</taxon>
        <taxon>Phaeotrichales</taxon>
        <taxon>Phaeotrichaceae</taxon>
        <taxon>Trichodelitschia</taxon>
    </lineage>
</organism>
<dbReference type="GO" id="GO:0071051">
    <property type="term" value="P:poly(A)-dependent snoRNA 3'-end processing"/>
    <property type="evidence" value="ECO:0007669"/>
    <property type="project" value="TreeGrafter"/>
</dbReference>
<dbReference type="GO" id="GO:0071028">
    <property type="term" value="P:nuclear mRNA surveillance"/>
    <property type="evidence" value="ECO:0007669"/>
    <property type="project" value="TreeGrafter"/>
</dbReference>
<comment type="subcellular location">
    <subcellularLocation>
        <location evidence="1">Nucleus</location>
    </subcellularLocation>
</comment>
<dbReference type="GO" id="GO:0003723">
    <property type="term" value="F:RNA binding"/>
    <property type="evidence" value="ECO:0007669"/>
    <property type="project" value="TreeGrafter"/>
</dbReference>
<keyword evidence="8" id="KW-1185">Reference proteome</keyword>
<dbReference type="GO" id="GO:0005730">
    <property type="term" value="C:nucleolus"/>
    <property type="evidence" value="ECO:0007669"/>
    <property type="project" value="TreeGrafter"/>
</dbReference>
<dbReference type="InterPro" id="IPR036345">
    <property type="entry name" value="ExoRNase_PH_dom2_sf"/>
</dbReference>
<dbReference type="InterPro" id="IPR027408">
    <property type="entry name" value="PNPase/RNase_PH_dom_sf"/>
</dbReference>
<evidence type="ECO:0000256" key="3">
    <source>
        <dbReference type="ARBA" id="ARBA00022552"/>
    </source>
</evidence>
<evidence type="ECO:0000256" key="4">
    <source>
        <dbReference type="ARBA" id="ARBA00022835"/>
    </source>
</evidence>
<dbReference type="AlphaFoldDB" id="A0A6G1HLX2"/>
<reference evidence="7" key="1">
    <citation type="journal article" date="2020" name="Stud. Mycol.">
        <title>101 Dothideomycetes genomes: a test case for predicting lifestyles and emergence of pathogens.</title>
        <authorList>
            <person name="Haridas S."/>
            <person name="Albert R."/>
            <person name="Binder M."/>
            <person name="Bloem J."/>
            <person name="Labutti K."/>
            <person name="Salamov A."/>
            <person name="Andreopoulos B."/>
            <person name="Baker S."/>
            <person name="Barry K."/>
            <person name="Bills G."/>
            <person name="Bluhm B."/>
            <person name="Cannon C."/>
            <person name="Castanera R."/>
            <person name="Culley D."/>
            <person name="Daum C."/>
            <person name="Ezra D."/>
            <person name="Gonzalez J."/>
            <person name="Henrissat B."/>
            <person name="Kuo A."/>
            <person name="Liang C."/>
            <person name="Lipzen A."/>
            <person name="Lutzoni F."/>
            <person name="Magnuson J."/>
            <person name="Mondo S."/>
            <person name="Nolan M."/>
            <person name="Ohm R."/>
            <person name="Pangilinan J."/>
            <person name="Park H.-J."/>
            <person name="Ramirez L."/>
            <person name="Alfaro M."/>
            <person name="Sun H."/>
            <person name="Tritt A."/>
            <person name="Yoshinaga Y."/>
            <person name="Zwiers L.-H."/>
            <person name="Turgeon B."/>
            <person name="Goodwin S."/>
            <person name="Spatafora J."/>
            <person name="Crous P."/>
            <person name="Grigoriev I."/>
        </authorList>
    </citation>
    <scope>NUCLEOTIDE SEQUENCE</scope>
    <source>
        <strain evidence="7">CBS 262.69</strain>
    </source>
</reference>
<dbReference type="SUPFAM" id="SSF54211">
    <property type="entry name" value="Ribosomal protein S5 domain 2-like"/>
    <property type="match status" value="1"/>
</dbReference>
<dbReference type="Proteomes" id="UP000799640">
    <property type="component" value="Unassembled WGS sequence"/>
</dbReference>
<dbReference type="GO" id="GO:0000177">
    <property type="term" value="C:cytoplasmic exosome (RNase complex)"/>
    <property type="evidence" value="ECO:0007669"/>
    <property type="project" value="TreeGrafter"/>
</dbReference>